<feature type="compositionally biased region" description="Basic and acidic residues" evidence="16">
    <location>
        <begin position="633"/>
        <end position="648"/>
    </location>
</feature>
<dbReference type="Pfam" id="PF03798">
    <property type="entry name" value="TRAM_LAG1_CLN8"/>
    <property type="match status" value="1"/>
</dbReference>
<dbReference type="Pfam" id="PF01408">
    <property type="entry name" value="GFO_IDH_MocA"/>
    <property type="match status" value="1"/>
</dbReference>
<keyword evidence="5" id="KW-0560">Oxidoreductase</keyword>
<dbReference type="PANTHER" id="PTHR22604">
    <property type="entry name" value="OXIDOREDUCTASES"/>
    <property type="match status" value="1"/>
</dbReference>
<evidence type="ECO:0000256" key="11">
    <source>
        <dbReference type="ARBA" id="ARBA00042988"/>
    </source>
</evidence>
<reference evidence="19" key="1">
    <citation type="submission" date="2023-06" db="EMBL/GenBank/DDBJ databases">
        <title>Genomic analysis of the entomopathogenic nematode Steinernema hermaphroditum.</title>
        <authorList>
            <person name="Schwarz E.M."/>
            <person name="Heppert J.K."/>
            <person name="Baniya A."/>
            <person name="Schwartz H.T."/>
            <person name="Tan C.-H."/>
            <person name="Antoshechkin I."/>
            <person name="Sternberg P.W."/>
            <person name="Goodrich-Blair H."/>
            <person name="Dillman A.R."/>
        </authorList>
    </citation>
    <scope>NUCLEOTIDE SEQUENCE</scope>
    <source>
        <strain evidence="19">PS9179</strain>
        <tissue evidence="19">Whole animal</tissue>
    </source>
</reference>
<protein>
    <recommendedName>
        <fullName evidence="9">Trans-1,2-dihydrobenzene-1,2-diol dehydrogenase</fullName>
        <ecNumber evidence="8">1.1.1.179</ecNumber>
        <ecNumber evidence="7">1.3.1.20</ecNumber>
    </recommendedName>
    <alternativeName>
        <fullName evidence="12">D-xylose 1-dehydrogenase</fullName>
    </alternativeName>
    <alternativeName>
        <fullName evidence="11">D-xylose-NADP dehydrogenase</fullName>
    </alternativeName>
    <alternativeName>
        <fullName evidence="10">Dimeric dihydrodiol dehydrogenase</fullName>
    </alternativeName>
</protein>
<evidence type="ECO:0000256" key="6">
    <source>
        <dbReference type="ARBA" id="ARBA00023136"/>
    </source>
</evidence>
<gene>
    <name evidence="19" type="ORF">QR680_003066</name>
</gene>
<evidence type="ECO:0000256" key="13">
    <source>
        <dbReference type="ARBA" id="ARBA00047423"/>
    </source>
</evidence>
<comment type="subcellular location">
    <subcellularLocation>
        <location evidence="1">Membrane</location>
        <topology evidence="1">Multi-pass membrane protein</topology>
    </subcellularLocation>
</comment>
<dbReference type="InterPro" id="IPR000683">
    <property type="entry name" value="Gfo/Idh/MocA-like_OxRdtase_N"/>
</dbReference>
<dbReference type="GO" id="GO:0016020">
    <property type="term" value="C:membrane"/>
    <property type="evidence" value="ECO:0007669"/>
    <property type="project" value="UniProtKB-SubCell"/>
</dbReference>
<keyword evidence="3 15" id="KW-0812">Transmembrane</keyword>
<name>A0AA39LJK2_9BILA</name>
<dbReference type="AlphaFoldDB" id="A0AA39LJK2"/>
<keyword evidence="20" id="KW-1185">Reference proteome</keyword>
<comment type="catalytic activity">
    <reaction evidence="13">
        <text>(1R,2R)-1,2-dihydrobenzene-1,2-diol + NADP(+) = catechol + NADPH + H(+)</text>
        <dbReference type="Rhea" id="RHEA:16729"/>
        <dbReference type="ChEBI" id="CHEBI:10702"/>
        <dbReference type="ChEBI" id="CHEBI:15378"/>
        <dbReference type="ChEBI" id="CHEBI:18135"/>
        <dbReference type="ChEBI" id="CHEBI:57783"/>
        <dbReference type="ChEBI" id="CHEBI:58349"/>
        <dbReference type="EC" id="1.3.1.20"/>
    </reaction>
</comment>
<evidence type="ECO:0000256" key="9">
    <source>
        <dbReference type="ARBA" id="ARBA00040603"/>
    </source>
</evidence>
<evidence type="ECO:0000256" key="8">
    <source>
        <dbReference type="ARBA" id="ARBA00038984"/>
    </source>
</evidence>
<feature type="region of interest" description="Disordered" evidence="16">
    <location>
        <begin position="633"/>
        <end position="669"/>
    </location>
</feature>
<feature type="transmembrane region" description="Helical" evidence="17">
    <location>
        <begin position="600"/>
        <end position="624"/>
    </location>
</feature>
<evidence type="ECO:0000313" key="20">
    <source>
        <dbReference type="Proteomes" id="UP001175271"/>
    </source>
</evidence>
<dbReference type="EC" id="1.3.1.20" evidence="7"/>
<dbReference type="InterPro" id="IPR006634">
    <property type="entry name" value="TLC-dom"/>
</dbReference>
<feature type="transmembrane region" description="Helical" evidence="17">
    <location>
        <begin position="542"/>
        <end position="560"/>
    </location>
</feature>
<keyword evidence="6 15" id="KW-0472">Membrane</keyword>
<feature type="transmembrane region" description="Helical" evidence="17">
    <location>
        <begin position="421"/>
        <end position="440"/>
    </location>
</feature>
<evidence type="ECO:0000256" key="4">
    <source>
        <dbReference type="ARBA" id="ARBA00022989"/>
    </source>
</evidence>
<dbReference type="PANTHER" id="PTHR22604:SF105">
    <property type="entry name" value="TRANS-1,2-DIHYDROBENZENE-1,2-DIOL DEHYDROGENASE"/>
    <property type="match status" value="1"/>
</dbReference>
<sequence>MQIRWGIAGAGNISECFIRALLIKPKDHKVVAVGASSVSRAQELIDKVAFPGGAPKAYGNYEDLVKDDDIDVVYVGLLNHLHKPIVLAAITQKKHVLCEKPLGLNEAQVIEMVNAAKEAGVFLMEAFWTKFFPAWKTVKSAVVEKKFGEVRLMTAKNGFSKHGANKMKLQYGGGDLMATGCYTIMAAMWIFGEKPSKIEVTGVKLAEGVDVRASVVLTFSKGRIAQLMYSGEADMSCSAEINCDTGRFLIPEQMWAPSTLITIASDPKIAREETVFPLPLEDNSAFKYPDASAMLWEAEHVRDCLKANLTESPEITYKDMIELAQVLEEILQTPNMGLWDPALWLPRDVPWSQVPSRFEDLWYPIYFAFPLIVLRIVFEACVGIPLAAYFGYIKGPVLPQVTSYLFFGFLRNTKRKRVLECFFRSSFYLMFFFFGCYALYDKSWLWDVTECWNNYPNHEIDSTVWWYYMIETGFYYSLLISSTFEIRRSDFWQLVFHHVVTIGLLSASWTINFVRVGTLVLVSHDLSDIILESGKLVRYGKIGAMATNFMFILFLASWILTRLGFYPFIVIRSAVTDAPRLIQPDYELLDFTQIPHAPRIIIIMLICLLALHVFWTFIILKIAIRTVTKGEARDVRSSESEADDHDKTTLVNRRKKSPQKIREERKKRQ</sequence>
<dbReference type="InterPro" id="IPR055170">
    <property type="entry name" value="GFO_IDH_MocA-like_dom"/>
</dbReference>
<comment type="catalytic activity">
    <reaction evidence="14">
        <text>D-xylose + NADP(+) = D-xylono-1,5-lactone + NADPH + H(+)</text>
        <dbReference type="Rhea" id="RHEA:22000"/>
        <dbReference type="ChEBI" id="CHEBI:15378"/>
        <dbReference type="ChEBI" id="CHEBI:15867"/>
        <dbReference type="ChEBI" id="CHEBI:53455"/>
        <dbReference type="ChEBI" id="CHEBI:57783"/>
        <dbReference type="ChEBI" id="CHEBI:58349"/>
        <dbReference type="EC" id="1.1.1.179"/>
    </reaction>
</comment>
<feature type="compositionally biased region" description="Basic and acidic residues" evidence="16">
    <location>
        <begin position="660"/>
        <end position="669"/>
    </location>
</feature>
<evidence type="ECO:0000256" key="10">
    <source>
        <dbReference type="ARBA" id="ARBA00042926"/>
    </source>
</evidence>
<dbReference type="EMBL" id="JAUCMV010000005">
    <property type="protein sequence ID" value="KAK0399470.1"/>
    <property type="molecule type" value="Genomic_DNA"/>
</dbReference>
<evidence type="ECO:0000256" key="15">
    <source>
        <dbReference type="PROSITE-ProRule" id="PRU00205"/>
    </source>
</evidence>
<feature type="domain" description="TLC" evidence="18">
    <location>
        <begin position="416"/>
        <end position="628"/>
    </location>
</feature>
<evidence type="ECO:0000256" key="14">
    <source>
        <dbReference type="ARBA" id="ARBA00049233"/>
    </source>
</evidence>
<evidence type="ECO:0000259" key="18">
    <source>
        <dbReference type="PROSITE" id="PS50922"/>
    </source>
</evidence>
<evidence type="ECO:0000256" key="7">
    <source>
        <dbReference type="ARBA" id="ARBA00038853"/>
    </source>
</evidence>
<dbReference type="Proteomes" id="UP001175271">
    <property type="component" value="Unassembled WGS sequence"/>
</dbReference>
<feature type="transmembrane region" description="Helical" evidence="17">
    <location>
        <begin position="361"/>
        <end position="390"/>
    </location>
</feature>
<dbReference type="InterPro" id="IPR050984">
    <property type="entry name" value="Gfo/Idh/MocA_domain"/>
</dbReference>
<accession>A0AA39LJK2</accession>
<proteinExistence type="inferred from homology"/>
<dbReference type="SMART" id="SM00724">
    <property type="entry name" value="TLC"/>
    <property type="match status" value="1"/>
</dbReference>
<evidence type="ECO:0000256" key="1">
    <source>
        <dbReference type="ARBA" id="ARBA00004141"/>
    </source>
</evidence>
<evidence type="ECO:0000256" key="17">
    <source>
        <dbReference type="SAM" id="Phobius"/>
    </source>
</evidence>
<dbReference type="PROSITE" id="PS50922">
    <property type="entry name" value="TLC"/>
    <property type="match status" value="1"/>
</dbReference>
<dbReference type="SUPFAM" id="SSF55347">
    <property type="entry name" value="Glyceraldehyde-3-phosphate dehydrogenase-like, C-terminal domain"/>
    <property type="match status" value="1"/>
</dbReference>
<organism evidence="19 20">
    <name type="scientific">Steinernema hermaphroditum</name>
    <dbReference type="NCBI Taxonomy" id="289476"/>
    <lineage>
        <taxon>Eukaryota</taxon>
        <taxon>Metazoa</taxon>
        <taxon>Ecdysozoa</taxon>
        <taxon>Nematoda</taxon>
        <taxon>Chromadorea</taxon>
        <taxon>Rhabditida</taxon>
        <taxon>Tylenchina</taxon>
        <taxon>Panagrolaimomorpha</taxon>
        <taxon>Strongyloidoidea</taxon>
        <taxon>Steinernematidae</taxon>
        <taxon>Steinernema</taxon>
    </lineage>
</organism>
<evidence type="ECO:0000256" key="12">
    <source>
        <dbReference type="ARBA" id="ARBA00043025"/>
    </source>
</evidence>
<evidence type="ECO:0000256" key="16">
    <source>
        <dbReference type="SAM" id="MobiDB-lite"/>
    </source>
</evidence>
<keyword evidence="4 17" id="KW-1133">Transmembrane helix</keyword>
<evidence type="ECO:0000256" key="3">
    <source>
        <dbReference type="ARBA" id="ARBA00022692"/>
    </source>
</evidence>
<dbReference type="Gene3D" id="3.40.50.720">
    <property type="entry name" value="NAD(P)-binding Rossmann-like Domain"/>
    <property type="match status" value="1"/>
</dbReference>
<dbReference type="GO" id="GO:0047837">
    <property type="term" value="F:D-xylose 1-dehydrogenase (NADP+) activity"/>
    <property type="evidence" value="ECO:0007669"/>
    <property type="project" value="UniProtKB-EC"/>
</dbReference>
<comment type="similarity">
    <text evidence="2">Belongs to the Gfo/Idh/MocA family.</text>
</comment>
<evidence type="ECO:0000256" key="5">
    <source>
        <dbReference type="ARBA" id="ARBA00023002"/>
    </source>
</evidence>
<evidence type="ECO:0000313" key="19">
    <source>
        <dbReference type="EMBL" id="KAK0399470.1"/>
    </source>
</evidence>
<dbReference type="GO" id="GO:0000166">
    <property type="term" value="F:nucleotide binding"/>
    <property type="evidence" value="ECO:0007669"/>
    <property type="project" value="InterPro"/>
</dbReference>
<feature type="transmembrane region" description="Helical" evidence="17">
    <location>
        <begin position="465"/>
        <end position="484"/>
    </location>
</feature>
<dbReference type="InterPro" id="IPR036291">
    <property type="entry name" value="NAD(P)-bd_dom_sf"/>
</dbReference>
<dbReference type="GO" id="GO:0047115">
    <property type="term" value="F:trans-1,2-dihydrobenzene-1,2-diol dehydrogenase activity"/>
    <property type="evidence" value="ECO:0007669"/>
    <property type="project" value="UniProtKB-EC"/>
</dbReference>
<evidence type="ECO:0000256" key="2">
    <source>
        <dbReference type="ARBA" id="ARBA00010928"/>
    </source>
</evidence>
<dbReference type="EC" id="1.1.1.179" evidence="8"/>
<comment type="caution">
    <text evidence="19">The sequence shown here is derived from an EMBL/GenBank/DDBJ whole genome shotgun (WGS) entry which is preliminary data.</text>
</comment>
<dbReference type="Gene3D" id="3.30.360.10">
    <property type="entry name" value="Dihydrodipicolinate Reductase, domain 2"/>
    <property type="match status" value="1"/>
</dbReference>
<dbReference type="Pfam" id="PF22725">
    <property type="entry name" value="GFO_IDH_MocA_C3"/>
    <property type="match status" value="1"/>
</dbReference>
<dbReference type="SUPFAM" id="SSF51735">
    <property type="entry name" value="NAD(P)-binding Rossmann-fold domains"/>
    <property type="match status" value="1"/>
</dbReference>